<evidence type="ECO:0000256" key="2">
    <source>
        <dbReference type="ARBA" id="ARBA00022519"/>
    </source>
</evidence>
<dbReference type="Proteomes" id="UP000233597">
    <property type="component" value="Unassembled WGS sequence"/>
</dbReference>
<keyword evidence="3 5" id="KW-0807">Transducer</keyword>
<dbReference type="GO" id="GO:0007165">
    <property type="term" value="P:signal transduction"/>
    <property type="evidence" value="ECO:0007669"/>
    <property type="project" value="UniProtKB-KW"/>
</dbReference>
<dbReference type="InterPro" id="IPR003660">
    <property type="entry name" value="HAMP_dom"/>
</dbReference>
<dbReference type="InterPro" id="IPR024478">
    <property type="entry name" value="HlyB_4HB_MCP"/>
</dbReference>
<keyword evidence="7" id="KW-0472">Membrane</keyword>
<evidence type="ECO:0000256" key="4">
    <source>
        <dbReference type="ARBA" id="ARBA00029447"/>
    </source>
</evidence>
<protein>
    <submittedName>
        <fullName evidence="11">Methyl-accepting chemotaxis protein</fullName>
    </submittedName>
</protein>
<reference evidence="11 12" key="1">
    <citation type="submission" date="2017-09" db="EMBL/GenBank/DDBJ databases">
        <title>Biodiversity and function of Thalassospira species in the particle-attached aromatic-hydrocarbon-degrading consortia from the surface seawater of the South China Sea.</title>
        <authorList>
            <person name="Dong C."/>
            <person name="Liu R."/>
            <person name="Shao Z."/>
        </authorList>
    </citation>
    <scope>NUCLEOTIDE SEQUENCE [LARGE SCALE GENOMIC DNA]</scope>
    <source>
        <strain evidence="11 12">CSC1P2</strain>
    </source>
</reference>
<evidence type="ECO:0000256" key="3">
    <source>
        <dbReference type="ARBA" id="ARBA00023224"/>
    </source>
</evidence>
<dbReference type="PROSITE" id="PS50111">
    <property type="entry name" value="CHEMOTAXIS_TRANSDUC_2"/>
    <property type="match status" value="1"/>
</dbReference>
<feature type="coiled-coil region" evidence="6">
    <location>
        <begin position="262"/>
        <end position="333"/>
    </location>
</feature>
<dbReference type="Pfam" id="PF12729">
    <property type="entry name" value="4HB_MCP_1"/>
    <property type="match status" value="1"/>
</dbReference>
<dbReference type="AlphaFoldDB" id="A0A2N3KZB9"/>
<dbReference type="Pfam" id="PF00672">
    <property type="entry name" value="HAMP"/>
    <property type="match status" value="1"/>
</dbReference>
<evidence type="ECO:0000259" key="10">
    <source>
        <dbReference type="PROSITE" id="PS50885"/>
    </source>
</evidence>
<evidence type="ECO:0000313" key="12">
    <source>
        <dbReference type="Proteomes" id="UP000233597"/>
    </source>
</evidence>
<feature type="domain" description="Methyl-accepting transducer" evidence="8">
    <location>
        <begin position="312"/>
        <end position="548"/>
    </location>
</feature>
<comment type="subcellular location">
    <subcellularLocation>
        <location evidence="1">Cell inner membrane</location>
        <topology evidence="1">Multi-pass membrane protein</topology>
    </subcellularLocation>
</comment>
<evidence type="ECO:0000256" key="5">
    <source>
        <dbReference type="PROSITE-ProRule" id="PRU00284"/>
    </source>
</evidence>
<dbReference type="SUPFAM" id="SSF58104">
    <property type="entry name" value="Methyl-accepting chemotaxis protein (MCP) signaling domain"/>
    <property type="match status" value="1"/>
</dbReference>
<feature type="domain" description="T-SNARE coiled-coil homology" evidence="9">
    <location>
        <begin position="464"/>
        <end position="526"/>
    </location>
</feature>
<keyword evidence="6" id="KW-0175">Coiled coil</keyword>
<keyword evidence="2" id="KW-0997">Cell inner membrane</keyword>
<dbReference type="GO" id="GO:0004888">
    <property type="term" value="F:transmembrane signaling receptor activity"/>
    <property type="evidence" value="ECO:0007669"/>
    <property type="project" value="InterPro"/>
</dbReference>
<keyword evidence="2" id="KW-1003">Cell membrane</keyword>
<dbReference type="InterPro" id="IPR000727">
    <property type="entry name" value="T_SNARE_dom"/>
</dbReference>
<feature type="coiled-coil region" evidence="6">
    <location>
        <begin position="537"/>
        <end position="564"/>
    </location>
</feature>
<evidence type="ECO:0000259" key="9">
    <source>
        <dbReference type="PROSITE" id="PS50192"/>
    </source>
</evidence>
<dbReference type="CDD" id="cd06225">
    <property type="entry name" value="HAMP"/>
    <property type="match status" value="1"/>
</dbReference>
<dbReference type="SMART" id="SM00304">
    <property type="entry name" value="HAMP"/>
    <property type="match status" value="1"/>
</dbReference>
<evidence type="ECO:0000259" key="8">
    <source>
        <dbReference type="PROSITE" id="PS50111"/>
    </source>
</evidence>
<dbReference type="PROSITE" id="PS50885">
    <property type="entry name" value="HAMP"/>
    <property type="match status" value="1"/>
</dbReference>
<comment type="caution">
    <text evidence="11">The sequence shown here is derived from an EMBL/GenBank/DDBJ whole genome shotgun (WGS) entry which is preliminary data.</text>
</comment>
<dbReference type="PANTHER" id="PTHR32089">
    <property type="entry name" value="METHYL-ACCEPTING CHEMOTAXIS PROTEIN MCPB"/>
    <property type="match status" value="1"/>
</dbReference>
<keyword evidence="7" id="KW-0812">Transmembrane</keyword>
<gene>
    <name evidence="11" type="ORF">COO20_00860</name>
</gene>
<dbReference type="Pfam" id="PF00015">
    <property type="entry name" value="MCPsignal"/>
    <property type="match status" value="1"/>
</dbReference>
<organism evidence="11 12">
    <name type="scientific">Thalassospira marina</name>
    <dbReference type="NCBI Taxonomy" id="2048283"/>
    <lineage>
        <taxon>Bacteria</taxon>
        <taxon>Pseudomonadati</taxon>
        <taxon>Pseudomonadota</taxon>
        <taxon>Alphaproteobacteria</taxon>
        <taxon>Rhodospirillales</taxon>
        <taxon>Thalassospiraceae</taxon>
        <taxon>Thalassospira</taxon>
    </lineage>
</organism>
<dbReference type="InterPro" id="IPR004089">
    <property type="entry name" value="MCPsignal_dom"/>
</dbReference>
<proteinExistence type="inferred from homology"/>
<dbReference type="PRINTS" id="PR00260">
    <property type="entry name" value="CHEMTRNSDUCR"/>
</dbReference>
<feature type="transmembrane region" description="Helical" evidence="7">
    <location>
        <begin position="12"/>
        <end position="34"/>
    </location>
</feature>
<dbReference type="PROSITE" id="PS50192">
    <property type="entry name" value="T_SNARE"/>
    <property type="match status" value="1"/>
</dbReference>
<dbReference type="GO" id="GO:0006935">
    <property type="term" value="P:chemotaxis"/>
    <property type="evidence" value="ECO:0007669"/>
    <property type="project" value="InterPro"/>
</dbReference>
<dbReference type="Gene3D" id="6.10.340.10">
    <property type="match status" value="1"/>
</dbReference>
<name>A0A2N3KZB9_9PROT</name>
<dbReference type="EMBL" id="NWTK01000001">
    <property type="protein sequence ID" value="PKR55806.1"/>
    <property type="molecule type" value="Genomic_DNA"/>
</dbReference>
<keyword evidence="7" id="KW-1133">Transmembrane helix</keyword>
<evidence type="ECO:0000256" key="6">
    <source>
        <dbReference type="SAM" id="Coils"/>
    </source>
</evidence>
<evidence type="ECO:0000256" key="7">
    <source>
        <dbReference type="SAM" id="Phobius"/>
    </source>
</evidence>
<dbReference type="OrthoDB" id="8432247at2"/>
<evidence type="ECO:0000313" key="11">
    <source>
        <dbReference type="EMBL" id="PKR55806.1"/>
    </source>
</evidence>
<accession>A0A2N3KZB9</accession>
<evidence type="ECO:0000256" key="1">
    <source>
        <dbReference type="ARBA" id="ARBA00004429"/>
    </source>
</evidence>
<feature type="domain" description="HAMP" evidence="10">
    <location>
        <begin position="218"/>
        <end position="271"/>
    </location>
</feature>
<dbReference type="SMART" id="SM00283">
    <property type="entry name" value="MA"/>
    <property type="match status" value="1"/>
</dbReference>
<comment type="similarity">
    <text evidence="4">Belongs to the methyl-accepting chemotaxis (MCP) protein family.</text>
</comment>
<dbReference type="InterPro" id="IPR004090">
    <property type="entry name" value="Chemotax_Me-accpt_rcpt"/>
</dbReference>
<dbReference type="RefSeq" id="WP_101263799.1">
    <property type="nucleotide sequence ID" value="NZ_NWTK01000001.1"/>
</dbReference>
<sequence length="568" mass="60524">MKLGNFGIATKVFAIIAVLGIAIIAVSINGYFGLSTMNQSSRLQETAANEALDGLRLTKLITSLNRAEFRIAADPTPDTIDDLNDTILRETQEFQTILAETAKTAGPKRLALLQDVQEHYQIYEQSIAKVLKTANDSEASEDRRALADQLTLQARANREQARGLNDSIRNYVAYAQQRLNGAVADADAAFTTGISITIIVAIVGLALGLGMGMLIARFGIVQPIRKIVWSLNELANNNLDVHVYGTDRRDEIGEISAAMEIFKTNMIRNREMEEAAERAEQQAIEDKKQAMNDLANQFDQTVGAIVTIVASTATELETAAQTLTSSLDETNAQSSTVSAAATEASTNVETVATACEELAASVRQIGEQVVHSSDVTQIAVEKGAETQRTAEGLVESVQKIGEVVNLIQDIAAQTNLLALNATIEAARAGEAGKGFAVVASEVKNLATQTARATENITSHISEVQAVTQTTVDAIRDISDVISRTRETASSISSAVDQQNSATQEIARNVSQASAGTQEVSSAISQVSEAANEGGAAAEQVLSSARELSTSAENLRREVDNFIAKVRAG</sequence>
<feature type="transmembrane region" description="Helical" evidence="7">
    <location>
        <begin position="194"/>
        <end position="216"/>
    </location>
</feature>
<dbReference type="PANTHER" id="PTHR32089:SF112">
    <property type="entry name" value="LYSOZYME-LIKE PROTEIN-RELATED"/>
    <property type="match status" value="1"/>
</dbReference>
<dbReference type="GO" id="GO:0005886">
    <property type="term" value="C:plasma membrane"/>
    <property type="evidence" value="ECO:0007669"/>
    <property type="project" value="UniProtKB-SubCell"/>
</dbReference>
<dbReference type="Gene3D" id="1.10.287.950">
    <property type="entry name" value="Methyl-accepting chemotaxis protein"/>
    <property type="match status" value="1"/>
</dbReference>